<name>A0A7W6RGH9_9PROT</name>
<protein>
    <recommendedName>
        <fullName evidence="4">Toprim domain-containing protein</fullName>
    </recommendedName>
</protein>
<evidence type="ECO:0008006" key="4">
    <source>
        <dbReference type="Google" id="ProtNLM"/>
    </source>
</evidence>
<reference evidence="2 3" key="1">
    <citation type="submission" date="2020-08" db="EMBL/GenBank/DDBJ databases">
        <title>Genome sequencing of Purple Non-Sulfur Bacteria from various extreme environments.</title>
        <authorList>
            <person name="Mayer M."/>
        </authorList>
    </citation>
    <scope>NUCLEOTIDE SEQUENCE [LARGE SCALE GENOMIC DNA]</scope>
    <source>
        <strain evidence="2 3">JA131</strain>
    </source>
</reference>
<evidence type="ECO:0000313" key="2">
    <source>
        <dbReference type="EMBL" id="MBB4268151.1"/>
    </source>
</evidence>
<accession>A0A7W6RGH9</accession>
<evidence type="ECO:0000256" key="1">
    <source>
        <dbReference type="SAM" id="MobiDB-lite"/>
    </source>
</evidence>
<dbReference type="Proteomes" id="UP000554286">
    <property type="component" value="Unassembled WGS sequence"/>
</dbReference>
<evidence type="ECO:0000313" key="3">
    <source>
        <dbReference type="Proteomes" id="UP000554286"/>
    </source>
</evidence>
<organism evidence="2 3">
    <name type="scientific">Roseospira visakhapatnamensis</name>
    <dbReference type="NCBI Taxonomy" id="390880"/>
    <lineage>
        <taxon>Bacteria</taxon>
        <taxon>Pseudomonadati</taxon>
        <taxon>Pseudomonadota</taxon>
        <taxon>Alphaproteobacteria</taxon>
        <taxon>Rhodospirillales</taxon>
        <taxon>Rhodospirillaceae</taxon>
        <taxon>Roseospira</taxon>
    </lineage>
</organism>
<feature type="non-terminal residue" evidence="2">
    <location>
        <position position="1"/>
    </location>
</feature>
<dbReference type="AlphaFoldDB" id="A0A7W6RGH9"/>
<sequence>RVDDAGHRVIPFQGRDGRFAGVRLLARDGKTQDLAPGRGRLPAEALHVIAPDNTLPESGPVVVAGDHALGVALARATRAPVAVAAEAAALPAAARALRARSPAVRPVLVTTRDGPPMTGAIPQVTVAPGASTGALRDALAEVLEDRAWQVWRAGRSPGPEDRHPLLRVGQLRRGARLDDAGNLLLPLRDAGLRIDGVQVLDPRGRPVRTVTNRPDTPLGHVLGGWVGTRSSSGPLVITDSLDAAVALHRETRATVVQAARGTEALARALRRRFPDRPMLVADDAGAGDTRAVTIARAIGGQLLPLPMTDRQSLRQALTRAGLPPRTRAPARPRTAAPAPSHAPD</sequence>
<dbReference type="EMBL" id="JACIGK010000055">
    <property type="protein sequence ID" value="MBB4268151.1"/>
    <property type="molecule type" value="Genomic_DNA"/>
</dbReference>
<feature type="region of interest" description="Disordered" evidence="1">
    <location>
        <begin position="319"/>
        <end position="344"/>
    </location>
</feature>
<keyword evidence="3" id="KW-1185">Reference proteome</keyword>
<gene>
    <name evidence="2" type="ORF">GGD89_003807</name>
</gene>
<proteinExistence type="predicted"/>
<comment type="caution">
    <text evidence="2">The sequence shown here is derived from an EMBL/GenBank/DDBJ whole genome shotgun (WGS) entry which is preliminary data.</text>
</comment>